<evidence type="ECO:0000313" key="2">
    <source>
        <dbReference type="EMBL" id="MDT9592909.1"/>
    </source>
</evidence>
<feature type="region of interest" description="Disordered" evidence="1">
    <location>
        <begin position="76"/>
        <end position="100"/>
    </location>
</feature>
<evidence type="ECO:0000313" key="3">
    <source>
        <dbReference type="Proteomes" id="UP001268542"/>
    </source>
</evidence>
<organism evidence="2 3">
    <name type="scientific">Nocardioides imazamoxiresistens</name>
    <dbReference type="NCBI Taxonomy" id="3231893"/>
    <lineage>
        <taxon>Bacteria</taxon>
        <taxon>Bacillati</taxon>
        <taxon>Actinomycetota</taxon>
        <taxon>Actinomycetes</taxon>
        <taxon>Propionibacteriales</taxon>
        <taxon>Nocardioidaceae</taxon>
        <taxon>Nocardioides</taxon>
    </lineage>
</organism>
<keyword evidence="3" id="KW-1185">Reference proteome</keyword>
<reference evidence="2 3" key="1">
    <citation type="submission" date="2023-08" db="EMBL/GenBank/DDBJ databases">
        <title>Nocardioides seae sp. nov., a bacterium isolated from a soil.</title>
        <authorList>
            <person name="Wang X."/>
        </authorList>
    </citation>
    <scope>NUCLEOTIDE SEQUENCE [LARGE SCALE GENOMIC DNA]</scope>
    <source>
        <strain evidence="2 3">YZH12</strain>
    </source>
</reference>
<protein>
    <submittedName>
        <fullName evidence="2">Uncharacterized protein</fullName>
    </submittedName>
</protein>
<proteinExistence type="predicted"/>
<sequence length="100" mass="10529">MSSNDARIRTGDDAVREYVALDRALTRLEVVDPAQSAGLRLQLNRARKAYLRAGDRGLETYLDLLTLLGTACASALQDDPGVPGGSGPRPAVDDAPAAAH</sequence>
<gene>
    <name evidence="2" type="ORF">RDV89_07505</name>
</gene>
<dbReference type="Proteomes" id="UP001268542">
    <property type="component" value="Unassembled WGS sequence"/>
</dbReference>
<evidence type="ECO:0000256" key="1">
    <source>
        <dbReference type="SAM" id="MobiDB-lite"/>
    </source>
</evidence>
<dbReference type="RefSeq" id="WP_315732342.1">
    <property type="nucleotide sequence ID" value="NZ_JAVYII010000003.1"/>
</dbReference>
<comment type="caution">
    <text evidence="2">The sequence shown here is derived from an EMBL/GenBank/DDBJ whole genome shotgun (WGS) entry which is preliminary data.</text>
</comment>
<dbReference type="EMBL" id="JAVYII010000003">
    <property type="protein sequence ID" value="MDT9592909.1"/>
    <property type="molecule type" value="Genomic_DNA"/>
</dbReference>
<name>A0ABU3PUP5_9ACTN</name>
<accession>A0ABU3PUP5</accession>